<feature type="region of interest" description="Disordered" evidence="2">
    <location>
        <begin position="227"/>
        <end position="247"/>
    </location>
</feature>
<feature type="compositionally biased region" description="Polar residues" evidence="2">
    <location>
        <begin position="605"/>
        <end position="627"/>
    </location>
</feature>
<dbReference type="AlphaFoldDB" id="A0AAN8K596"/>
<gene>
    <name evidence="3" type="ORF">SNE40_008271</name>
</gene>
<dbReference type="PANTHER" id="PTHR22677:SF4">
    <property type="entry name" value="USHER SYNDROME TYPE-1G PROTEIN-LIKE PROTEIN"/>
    <property type="match status" value="1"/>
</dbReference>
<dbReference type="Proteomes" id="UP001347796">
    <property type="component" value="Unassembled WGS sequence"/>
</dbReference>
<feature type="region of interest" description="Disordered" evidence="2">
    <location>
        <begin position="307"/>
        <end position="373"/>
    </location>
</feature>
<dbReference type="SMART" id="SM00248">
    <property type="entry name" value="ANK"/>
    <property type="match status" value="2"/>
</dbReference>
<reference evidence="3 4" key="1">
    <citation type="submission" date="2024-01" db="EMBL/GenBank/DDBJ databases">
        <title>The genome of the rayed Mediterranean limpet Patella caerulea (Linnaeus, 1758).</title>
        <authorList>
            <person name="Anh-Thu Weber A."/>
            <person name="Halstead-Nussloch G."/>
        </authorList>
    </citation>
    <scope>NUCLEOTIDE SEQUENCE [LARGE SCALE GENOMIC DNA]</scope>
    <source>
        <strain evidence="3">AATW-2023a</strain>
        <tissue evidence="3">Whole specimen</tissue>
    </source>
</reference>
<feature type="region of interest" description="Disordered" evidence="2">
    <location>
        <begin position="260"/>
        <end position="287"/>
    </location>
</feature>
<dbReference type="PROSITE" id="PS50297">
    <property type="entry name" value="ANK_REP_REGION"/>
    <property type="match status" value="1"/>
</dbReference>
<dbReference type="Gene3D" id="1.25.40.20">
    <property type="entry name" value="Ankyrin repeat-containing domain"/>
    <property type="match status" value="1"/>
</dbReference>
<dbReference type="InterPro" id="IPR002110">
    <property type="entry name" value="Ankyrin_rpt"/>
</dbReference>
<dbReference type="PROSITE" id="PS50088">
    <property type="entry name" value="ANK_REPEAT"/>
    <property type="match status" value="1"/>
</dbReference>
<keyword evidence="4" id="KW-1185">Reference proteome</keyword>
<evidence type="ECO:0000256" key="1">
    <source>
        <dbReference type="PROSITE-ProRule" id="PRU00023"/>
    </source>
</evidence>
<feature type="repeat" description="ANK" evidence="1">
    <location>
        <begin position="51"/>
        <end position="83"/>
    </location>
</feature>
<feature type="compositionally biased region" description="Basic and acidic residues" evidence="2">
    <location>
        <begin position="152"/>
        <end position="161"/>
    </location>
</feature>
<dbReference type="EMBL" id="JAZGQO010000006">
    <property type="protein sequence ID" value="KAK6186183.1"/>
    <property type="molecule type" value="Genomic_DNA"/>
</dbReference>
<feature type="compositionally biased region" description="Basic and acidic residues" evidence="2">
    <location>
        <begin position="354"/>
        <end position="373"/>
    </location>
</feature>
<dbReference type="PANTHER" id="PTHR22677">
    <property type="entry name" value="ANKYRIN REPEAT DOMAIN-CONTAINING PROTEIN 60"/>
    <property type="match status" value="1"/>
</dbReference>
<organism evidence="3 4">
    <name type="scientific">Patella caerulea</name>
    <name type="common">Rayed Mediterranean limpet</name>
    <dbReference type="NCBI Taxonomy" id="87958"/>
    <lineage>
        <taxon>Eukaryota</taxon>
        <taxon>Metazoa</taxon>
        <taxon>Spiralia</taxon>
        <taxon>Lophotrochozoa</taxon>
        <taxon>Mollusca</taxon>
        <taxon>Gastropoda</taxon>
        <taxon>Patellogastropoda</taxon>
        <taxon>Patelloidea</taxon>
        <taxon>Patellidae</taxon>
        <taxon>Patella</taxon>
    </lineage>
</organism>
<feature type="compositionally biased region" description="Polar residues" evidence="2">
    <location>
        <begin position="311"/>
        <end position="324"/>
    </location>
</feature>
<keyword evidence="1" id="KW-0040">ANK repeat</keyword>
<dbReference type="InterPro" id="IPR036770">
    <property type="entry name" value="Ankyrin_rpt-contain_sf"/>
</dbReference>
<accession>A0AAN8K596</accession>
<comment type="caution">
    <text evidence="3">The sequence shown here is derived from an EMBL/GenBank/DDBJ whole genome shotgun (WGS) entry which is preliminary data.</text>
</comment>
<evidence type="ECO:0000313" key="4">
    <source>
        <dbReference type="Proteomes" id="UP001347796"/>
    </source>
</evidence>
<name>A0AAN8K596_PATCE</name>
<feature type="region of interest" description="Disordered" evidence="2">
    <location>
        <begin position="471"/>
        <end position="492"/>
    </location>
</feature>
<feature type="compositionally biased region" description="Basic and acidic residues" evidence="2">
    <location>
        <begin position="481"/>
        <end position="492"/>
    </location>
</feature>
<dbReference type="Pfam" id="PF12796">
    <property type="entry name" value="Ank_2"/>
    <property type="match status" value="1"/>
</dbReference>
<evidence type="ECO:0000256" key="2">
    <source>
        <dbReference type="SAM" id="MobiDB-lite"/>
    </source>
</evidence>
<sequence length="653" mass="75300">MAKDQDERRQVETIIKERGMVALYIAAFRDLYEMCVTLLKIGVSPNGRTPFGRSPLHAAASKDNDAILDLLVQARADLDLKDAGGETALLLARSASAKLCSRKLRLYNLDKNGLRPINGMVKNIKVNMPGDQKFQNKNDKNEATPVHLPKPPTDRREGLQKVGKVRDTRQGELSGRSSSQCFVWDIEDDARKQLASQLRVQTAVNTKRNAVRWKDAPSLIEIRRHPPNLRGKSATYPNPILKNTTYSDNTEKRNNLIRTLSRESLESNSSTIKSEAAPSQPDSEMTLMSAPGEGHQLNNNFDARSVESAPAMTSSEPTKVSSLKGSREKGSVRLLPFRRKQNEGPASRAKRHIRIAENQKHKYQPKENSESFDEWLEKKRLQECRERLRSRSDEGSQGSDSEDGKSTAYDDWLRKRGHRKLNEQREMTVEELYRWNDRPLRSVVMIGQSQVEDKDTIPQTPETNLRVYQNWKQKRPKPRQRHVDTETQKKELEKKRQQLLAAAVTYDDWLDHTEEKKLLMKQILKANMEELEKIEEENIKKRSPRQISFQKWNAQVQKREMTDRKKMEEERMFQDALRAEQMRSSACVTHDLWLQKKREEIKLKQTVNKNDATTKQRVQNKPLNGTTKLEDITKGRELLQLLRDKRRGSAVAS</sequence>
<dbReference type="InterPro" id="IPR039323">
    <property type="entry name" value="ANKRD_45/46/60"/>
</dbReference>
<proteinExistence type="predicted"/>
<evidence type="ECO:0000313" key="3">
    <source>
        <dbReference type="EMBL" id="KAK6186183.1"/>
    </source>
</evidence>
<feature type="region of interest" description="Disordered" evidence="2">
    <location>
        <begin position="605"/>
        <end position="629"/>
    </location>
</feature>
<protein>
    <submittedName>
        <fullName evidence="3">Uncharacterized protein</fullName>
    </submittedName>
</protein>
<feature type="region of interest" description="Disordered" evidence="2">
    <location>
        <begin position="135"/>
        <end position="161"/>
    </location>
</feature>
<dbReference type="SUPFAM" id="SSF48403">
    <property type="entry name" value="Ankyrin repeat"/>
    <property type="match status" value="1"/>
</dbReference>
<feature type="region of interest" description="Disordered" evidence="2">
    <location>
        <begin position="387"/>
        <end position="407"/>
    </location>
</feature>